<proteinExistence type="predicted"/>
<evidence type="ECO:0000313" key="3">
    <source>
        <dbReference type="Proteomes" id="UP001500418"/>
    </source>
</evidence>
<protein>
    <recommendedName>
        <fullName evidence="4">Helix-turn-helix domain-containing protein</fullName>
    </recommendedName>
</protein>
<evidence type="ECO:0000313" key="2">
    <source>
        <dbReference type="EMBL" id="GAA0920565.1"/>
    </source>
</evidence>
<evidence type="ECO:0008006" key="4">
    <source>
        <dbReference type="Google" id="ProtNLM"/>
    </source>
</evidence>
<accession>A0ABN1P128</accession>
<keyword evidence="3" id="KW-1185">Reference proteome</keyword>
<sequence>MNHRLCPTCLEQLSTELRRLPELYEACGRQLDGGSRDRTRPKTSGGPPRSMPFNVQAAEARAAIMGVLGSWAGVVVKERDVPAPRRAVLPLRVFLGRHLDWLTAHEAAGEFSGEMARLARRARRVVDPDVRHQLPIGECVEFGCPGSLTAVVRPGQLKLPAVIRCDHDSAHRWLGHEWLQLSRRLEGAASAAGTAPRQPAAVEAKPVRWVTAADIARLWGISTGSVYRHASEANWRRHSRQGRTYYHGADVMGTLSKRGTATAGA</sequence>
<name>A0ABN1P128_9ACTN</name>
<dbReference type="EMBL" id="BAAAID010000005">
    <property type="protein sequence ID" value="GAA0920565.1"/>
    <property type="molecule type" value="Genomic_DNA"/>
</dbReference>
<reference evidence="2 3" key="1">
    <citation type="journal article" date="2019" name="Int. J. Syst. Evol. Microbiol.">
        <title>The Global Catalogue of Microorganisms (GCM) 10K type strain sequencing project: providing services to taxonomists for standard genome sequencing and annotation.</title>
        <authorList>
            <consortium name="The Broad Institute Genomics Platform"/>
            <consortium name="The Broad Institute Genome Sequencing Center for Infectious Disease"/>
            <person name="Wu L."/>
            <person name="Ma J."/>
        </authorList>
    </citation>
    <scope>NUCLEOTIDE SEQUENCE [LARGE SCALE GENOMIC DNA]</scope>
    <source>
        <strain evidence="2 3">JCM 11444</strain>
    </source>
</reference>
<evidence type="ECO:0000256" key="1">
    <source>
        <dbReference type="SAM" id="MobiDB-lite"/>
    </source>
</evidence>
<dbReference type="Proteomes" id="UP001500418">
    <property type="component" value="Unassembled WGS sequence"/>
</dbReference>
<gene>
    <name evidence="2" type="ORF">GCM10009575_013460</name>
</gene>
<organism evidence="2 3">
    <name type="scientific">Streptomyces rhizosphaericus</name>
    <dbReference type="NCBI Taxonomy" id="114699"/>
    <lineage>
        <taxon>Bacteria</taxon>
        <taxon>Bacillati</taxon>
        <taxon>Actinomycetota</taxon>
        <taxon>Actinomycetes</taxon>
        <taxon>Kitasatosporales</taxon>
        <taxon>Streptomycetaceae</taxon>
        <taxon>Streptomyces</taxon>
        <taxon>Streptomyces violaceusniger group</taxon>
    </lineage>
</organism>
<comment type="caution">
    <text evidence="2">The sequence shown here is derived from an EMBL/GenBank/DDBJ whole genome shotgun (WGS) entry which is preliminary data.</text>
</comment>
<feature type="region of interest" description="Disordered" evidence="1">
    <location>
        <begin position="30"/>
        <end position="52"/>
    </location>
</feature>